<evidence type="ECO:0000256" key="1">
    <source>
        <dbReference type="SAM" id="MobiDB-lite"/>
    </source>
</evidence>
<proteinExistence type="predicted"/>
<dbReference type="GO" id="GO:0046536">
    <property type="term" value="C:dosage compensation complex"/>
    <property type="evidence" value="ECO:0007669"/>
    <property type="project" value="EnsemblMetazoa"/>
</dbReference>
<dbReference type="GO" id="GO:0042464">
    <property type="term" value="P:dosage compensation by hypoactivation of X chromosome"/>
    <property type="evidence" value="ECO:0007669"/>
    <property type="project" value="EnsemblMetazoa"/>
</dbReference>
<feature type="compositionally biased region" description="Polar residues" evidence="1">
    <location>
        <begin position="1"/>
        <end position="10"/>
    </location>
</feature>
<dbReference type="OrthoDB" id="5790951at2759"/>
<feature type="compositionally biased region" description="Polar residues" evidence="1">
    <location>
        <begin position="1134"/>
        <end position="1146"/>
    </location>
</feature>
<feature type="region of interest" description="Disordered" evidence="1">
    <location>
        <begin position="1238"/>
        <end position="1292"/>
    </location>
</feature>
<dbReference type="GO" id="GO:0000070">
    <property type="term" value="P:mitotic sister chromatid segregation"/>
    <property type="evidence" value="ECO:0007669"/>
    <property type="project" value="EnsemblMetazoa"/>
</dbReference>
<feature type="region of interest" description="Disordered" evidence="1">
    <location>
        <begin position="776"/>
        <end position="797"/>
    </location>
</feature>
<dbReference type="GO" id="GO:0000794">
    <property type="term" value="C:condensed nuclear chromosome"/>
    <property type="evidence" value="ECO:0007669"/>
    <property type="project" value="EnsemblMetazoa"/>
</dbReference>
<feature type="compositionally biased region" description="Polar residues" evidence="1">
    <location>
        <begin position="1056"/>
        <end position="1074"/>
    </location>
</feature>
<keyword evidence="3" id="KW-1185">Reference proteome</keyword>
<dbReference type="eggNOG" id="ENOG502TG5K">
    <property type="taxonomic scope" value="Eukaryota"/>
</dbReference>
<feature type="region of interest" description="Disordered" evidence="1">
    <location>
        <begin position="1110"/>
        <end position="1148"/>
    </location>
</feature>
<evidence type="ECO:0000313" key="3">
    <source>
        <dbReference type="Proteomes" id="UP000008281"/>
    </source>
</evidence>
<dbReference type="EMBL" id="DS268456">
    <property type="protein sequence ID" value="EFP04752.1"/>
    <property type="molecule type" value="Genomic_DNA"/>
</dbReference>
<protein>
    <submittedName>
        <fullName evidence="2">CRE-DPY-26 protein</fullName>
    </submittedName>
</protein>
<feature type="compositionally biased region" description="Acidic residues" evidence="1">
    <location>
        <begin position="1110"/>
        <end position="1129"/>
    </location>
</feature>
<dbReference type="STRING" id="31234.E3MMC4"/>
<dbReference type="OMA" id="IGRYKIM"/>
<feature type="compositionally biased region" description="Basic residues" evidence="1">
    <location>
        <begin position="786"/>
        <end position="797"/>
    </location>
</feature>
<dbReference type="Proteomes" id="UP000008281">
    <property type="component" value="Unassembled WGS sequence"/>
</dbReference>
<dbReference type="HOGENOM" id="CLU_007170_0_0_1"/>
<organism evidence="3">
    <name type="scientific">Caenorhabditis remanei</name>
    <name type="common">Caenorhabditis vulgaris</name>
    <dbReference type="NCBI Taxonomy" id="31234"/>
    <lineage>
        <taxon>Eukaryota</taxon>
        <taxon>Metazoa</taxon>
        <taxon>Ecdysozoa</taxon>
        <taxon>Nematoda</taxon>
        <taxon>Chromadorea</taxon>
        <taxon>Rhabditida</taxon>
        <taxon>Rhabditina</taxon>
        <taxon>Rhabditomorpha</taxon>
        <taxon>Rhabditoidea</taxon>
        <taxon>Rhabditidae</taxon>
        <taxon>Peloderinae</taxon>
        <taxon>Caenorhabditis</taxon>
    </lineage>
</organism>
<gene>
    <name evidence="2" type="primary">Cre-dpy-26</name>
    <name evidence="2" type="ORF">CRE_29949</name>
</gene>
<dbReference type="FunCoup" id="E3MMC4">
    <property type="interactions" value="1844"/>
</dbReference>
<feature type="region of interest" description="Disordered" evidence="1">
    <location>
        <begin position="1"/>
        <end position="47"/>
    </location>
</feature>
<dbReference type="GO" id="GO:0000796">
    <property type="term" value="C:condensin complex"/>
    <property type="evidence" value="ECO:0007669"/>
    <property type="project" value="EnsemblMetazoa"/>
</dbReference>
<evidence type="ECO:0000313" key="2">
    <source>
        <dbReference type="EMBL" id="EFP04752.1"/>
    </source>
</evidence>
<dbReference type="GO" id="GO:0045144">
    <property type="term" value="P:meiotic sister chromatid segregation"/>
    <property type="evidence" value="ECO:0007669"/>
    <property type="project" value="EnsemblMetazoa"/>
</dbReference>
<accession>E3MMC4</accession>
<sequence>MDIPSSSNVTGRRKRIKSPGLEDDDDEHPLMRSTPARSVRGIKKVNPHDADPGSIMSVINNQVDEIINKKKVGSLNCFEFKSPLELFGIEQMMAANASIQEMAVVLDGAQQVIGYRVDRLHHDIRLLDAALSSGDVNRGTNPAKEEVHLNVESRRAKKKMAVADGVSRISDFLNQIADKDAMHEDEMDSSIIINRKAPQQEEEEIAGEKRIDPTANSRDVDLFLETNMVIEDVIKNLVITRANNLRMKLNTDMASSVSGDDIAHDIKDSSIDWLRSNPNFQKATKGSLDNSSNSFHSLNFYGLHSPSGRALNLHPRIVDRNADDRFYTSDVTLSLAKNTHSLLENAMAKKPHVLDNYLMLEVKDRPVIGRYKIMAKEAKKQILPLAEASREKDLANLTFAEVNQRNENPDTTMAGSSDISMLPVNQGLPLALGENDQTINSRMTPSLNQTISTVNQKPVNDEYVPQSYSQLEMDESLVGKLPYCSLDTTKLTKIFDEKFESSKSSDMIESKIWRNGMRAEEWGDDDETAMRNDTRFVISSGIDGWIKATDSWANSDAVKMIVNRDARNNLEDTQMEDVDAGRTWLPDIGKNVFLVKSDEYMNTYPPDRAQDMQIVGEELDVMKLMATEGEEEEDQRNASLDEIRTQLKEQQYRRENDMDVAEDVYDQVGGGFDVDFDDNLAAPVEIDDMATANNRVEADEIADILFDDQMDETEEKIRDERVIQREIENIALGSDEVAELMTAVPPVQLVGPSAEMREEIRNVGRIDNAHWVPPEIADQEKQAAAPRKRREKKGKGRKVTVDDFLHYFGDVAEDEMERGTGESKCKKISNEKGCFLTEQSLYLSSLGIEAKPHVAFEMGIISNSGIFYKKPYGKIKLERIKQQKTEREVFVDEVKGNKEPDCLNWLSTFSGFRCMDNPVAVDDISEDDDHVAHVEPADDYCQGFLDHEHFDPQFAQEKAAAQMGPEMLKKFDLARQQIRQLLPDPTVKQRRIEYEDSDDEFDDSFDRQAIQAKNLDAAKHKKCLAEILKSDTLSMPSIQYALEQLTLNQTLHQSNASIRGRSASRNESSASPTASFEADKTLTSVFEYHAPNMTSHNVTEIMKALTEVPDYQEEDEEREEDNQGDEEEGSSSNTEPTSSKYGTANTENRKVQIRGCHTLLSLALSMPSKMGENVRPSSIVSFLLHIANENGLQIVQDRSKRSWMSDFIVLNQSEALPRGLKMGKIEDQDDFWKRTQDPDAIEGGETDQNSVFGNIKTRRPKAVPSRKGVRGAAPQGKSPELGAIAEEDEMDL</sequence>
<feature type="region of interest" description="Disordered" evidence="1">
    <location>
        <begin position="1056"/>
        <end position="1076"/>
    </location>
</feature>
<reference evidence="2" key="1">
    <citation type="submission" date="2007-07" db="EMBL/GenBank/DDBJ databases">
        <title>PCAP assembly of the Caenorhabditis remanei genome.</title>
        <authorList>
            <consortium name="The Caenorhabditis remanei Sequencing Consortium"/>
            <person name="Wilson R.K."/>
        </authorList>
    </citation>
    <scope>NUCLEOTIDE SEQUENCE [LARGE SCALE GENOMIC DNA]</scope>
    <source>
        <strain evidence="2">PB4641</strain>
    </source>
</reference>
<name>E3MMC4_CAERE</name>